<gene>
    <name evidence="2" type="ORF">BP00DRAFT_487393</name>
</gene>
<evidence type="ECO:0000313" key="3">
    <source>
        <dbReference type="Proteomes" id="UP000248817"/>
    </source>
</evidence>
<feature type="compositionally biased region" description="Basic and acidic residues" evidence="1">
    <location>
        <begin position="325"/>
        <end position="338"/>
    </location>
</feature>
<sequence>MKRSRSCSPIFLSSKRTSTAACLTTDALNEHDQNTRPVSPFALLNMALEQRISGLSDTPRLPPSSTRSSQRSRSSSPSKPSDAQYRRGPLRRANICVDEEIPMDIRRYTDSRVFHIPDKDHDLHKVSERLWGKSKELVRKPSGEAEWTEALYTAIDELRPRGLKLARNRDWREDLNPPVHNPRPPIPRKRHQSHPILPGNPTPEDTRYPAPHSVHAAEAAIPVFKLQDPRPAICVGLSDENLARALEPTMGRAVARSFLFDLQDTASLISDPHITPVGLRFPFLIVEAKAGATGGNLYQAQNHAAVGGSTALQIFSNLSGLQDARGLDDEGPGNREDSTAGSARGADTDLHLAFSVTTEGPIHELWLHFQRSREEDFCMVCLGTWRTTLKDGSLDFLRHLSAVLRWGNGECKDNIVSVLQGLYASSIQSNHP</sequence>
<dbReference type="AlphaFoldDB" id="A0A2V5I0W0"/>
<protein>
    <submittedName>
        <fullName evidence="2">Uncharacterized protein</fullName>
    </submittedName>
</protein>
<accession>A0A2V5I0W0</accession>
<name>A0A2V5I0W0_9EURO</name>
<keyword evidence="3" id="KW-1185">Reference proteome</keyword>
<organism evidence="2 3">
    <name type="scientific">Aspergillus indologenus CBS 114.80</name>
    <dbReference type="NCBI Taxonomy" id="1450541"/>
    <lineage>
        <taxon>Eukaryota</taxon>
        <taxon>Fungi</taxon>
        <taxon>Dikarya</taxon>
        <taxon>Ascomycota</taxon>
        <taxon>Pezizomycotina</taxon>
        <taxon>Eurotiomycetes</taxon>
        <taxon>Eurotiomycetidae</taxon>
        <taxon>Eurotiales</taxon>
        <taxon>Aspergillaceae</taxon>
        <taxon>Aspergillus</taxon>
        <taxon>Aspergillus subgen. Circumdati</taxon>
    </lineage>
</organism>
<reference evidence="2 3" key="1">
    <citation type="submission" date="2018-02" db="EMBL/GenBank/DDBJ databases">
        <title>The genomes of Aspergillus section Nigri reveals drivers in fungal speciation.</title>
        <authorList>
            <consortium name="DOE Joint Genome Institute"/>
            <person name="Vesth T.C."/>
            <person name="Nybo J."/>
            <person name="Theobald S."/>
            <person name="Brandl J."/>
            <person name="Frisvad J.C."/>
            <person name="Nielsen K.F."/>
            <person name="Lyhne E.K."/>
            <person name="Kogle M.E."/>
            <person name="Kuo A."/>
            <person name="Riley R."/>
            <person name="Clum A."/>
            <person name="Nolan M."/>
            <person name="Lipzen A."/>
            <person name="Salamov A."/>
            <person name="Henrissat B."/>
            <person name="Wiebenga A."/>
            <person name="De vries R.P."/>
            <person name="Grigoriev I.V."/>
            <person name="Mortensen U.H."/>
            <person name="Andersen M.R."/>
            <person name="Baker S.E."/>
        </authorList>
    </citation>
    <scope>NUCLEOTIDE SEQUENCE [LARGE SCALE GENOMIC DNA]</scope>
    <source>
        <strain evidence="2 3">CBS 114.80</strain>
    </source>
</reference>
<feature type="compositionally biased region" description="Low complexity" evidence="1">
    <location>
        <begin position="63"/>
        <end position="81"/>
    </location>
</feature>
<proteinExistence type="predicted"/>
<feature type="region of interest" description="Disordered" evidence="1">
    <location>
        <begin position="53"/>
        <end position="91"/>
    </location>
</feature>
<feature type="region of interest" description="Disordered" evidence="1">
    <location>
        <begin position="325"/>
        <end position="344"/>
    </location>
</feature>
<evidence type="ECO:0000313" key="2">
    <source>
        <dbReference type="EMBL" id="PYI30358.1"/>
    </source>
</evidence>
<dbReference type="Proteomes" id="UP000248817">
    <property type="component" value="Unassembled WGS sequence"/>
</dbReference>
<evidence type="ECO:0000256" key="1">
    <source>
        <dbReference type="SAM" id="MobiDB-lite"/>
    </source>
</evidence>
<dbReference type="EMBL" id="KZ825516">
    <property type="protein sequence ID" value="PYI30358.1"/>
    <property type="molecule type" value="Genomic_DNA"/>
</dbReference>
<feature type="region of interest" description="Disordered" evidence="1">
    <location>
        <begin position="173"/>
        <end position="210"/>
    </location>
</feature>